<evidence type="ECO:0000313" key="3">
    <source>
        <dbReference type="Proteomes" id="UP000198856"/>
    </source>
</evidence>
<sequence>MSTIKLYDREQCPYSKKVRDKLDELDLEYDETVVPDAHAERSEVEEATGQTGVPVILDDNMDEEFLADSDDIVRYLERQYS</sequence>
<evidence type="ECO:0000313" key="2">
    <source>
        <dbReference type="EMBL" id="SDJ69235.1"/>
    </source>
</evidence>
<name>A0A1G8VUT6_9EURY</name>
<dbReference type="STRING" id="890420.SAMN05216226_107148"/>
<dbReference type="InterPro" id="IPR004045">
    <property type="entry name" value="Glutathione_S-Trfase_N"/>
</dbReference>
<accession>A0A1G8VUT6</accession>
<keyword evidence="3" id="KW-1185">Reference proteome</keyword>
<reference evidence="2 3" key="1">
    <citation type="submission" date="2016-10" db="EMBL/GenBank/DDBJ databases">
        <authorList>
            <person name="de Groot N.N."/>
        </authorList>
    </citation>
    <scope>NUCLEOTIDE SEQUENCE [LARGE SCALE GENOMIC DNA]</scope>
    <source>
        <strain evidence="2 3">IBRC-M10015</strain>
    </source>
</reference>
<gene>
    <name evidence="2" type="ORF">SAMN05216226_107148</name>
</gene>
<protein>
    <submittedName>
        <fullName evidence="2">Glutaredoxin</fullName>
    </submittedName>
</protein>
<organism evidence="2 3">
    <name type="scientific">Halovenus aranensis</name>
    <dbReference type="NCBI Taxonomy" id="890420"/>
    <lineage>
        <taxon>Archaea</taxon>
        <taxon>Methanobacteriati</taxon>
        <taxon>Methanobacteriota</taxon>
        <taxon>Stenosarchaea group</taxon>
        <taxon>Halobacteria</taxon>
        <taxon>Halobacteriales</taxon>
        <taxon>Haloarculaceae</taxon>
        <taxon>Halovenus</taxon>
    </lineage>
</organism>
<dbReference type="PROSITE" id="PS51354">
    <property type="entry name" value="GLUTAREDOXIN_2"/>
    <property type="match status" value="1"/>
</dbReference>
<dbReference type="SUPFAM" id="SSF52833">
    <property type="entry name" value="Thioredoxin-like"/>
    <property type="match status" value="1"/>
</dbReference>
<dbReference type="Pfam" id="PF13417">
    <property type="entry name" value="GST_N_3"/>
    <property type="match status" value="1"/>
</dbReference>
<dbReference type="OrthoDB" id="269615at2157"/>
<dbReference type="RefSeq" id="WP_092702095.1">
    <property type="nucleotide sequence ID" value="NZ_FNFC01000007.1"/>
</dbReference>
<dbReference type="PROSITE" id="PS50404">
    <property type="entry name" value="GST_NTER"/>
    <property type="match status" value="1"/>
</dbReference>
<dbReference type="EMBL" id="FNFC01000007">
    <property type="protein sequence ID" value="SDJ69235.1"/>
    <property type="molecule type" value="Genomic_DNA"/>
</dbReference>
<dbReference type="Proteomes" id="UP000198856">
    <property type="component" value="Unassembled WGS sequence"/>
</dbReference>
<evidence type="ECO:0000259" key="1">
    <source>
        <dbReference type="PROSITE" id="PS50404"/>
    </source>
</evidence>
<feature type="domain" description="GST N-terminal" evidence="1">
    <location>
        <begin position="2"/>
        <end position="81"/>
    </location>
</feature>
<dbReference type="AlphaFoldDB" id="A0A1G8VUT6"/>
<proteinExistence type="predicted"/>
<dbReference type="InterPro" id="IPR036249">
    <property type="entry name" value="Thioredoxin-like_sf"/>
</dbReference>
<dbReference type="Gene3D" id="3.40.30.10">
    <property type="entry name" value="Glutaredoxin"/>
    <property type="match status" value="1"/>
</dbReference>